<gene>
    <name evidence="11" type="ORF">APHIGO_LOCUS8219</name>
</gene>
<dbReference type="GO" id="GO:0008320">
    <property type="term" value="F:protein transmembrane transporter activity"/>
    <property type="evidence" value="ECO:0007669"/>
    <property type="project" value="TreeGrafter"/>
</dbReference>
<dbReference type="Proteomes" id="UP001154329">
    <property type="component" value="Chromosome 3"/>
</dbReference>
<dbReference type="Pfam" id="PF02064">
    <property type="entry name" value="MAS20"/>
    <property type="match status" value="1"/>
</dbReference>
<keyword evidence="7 10" id="KW-1133">Transmembrane helix</keyword>
<organism evidence="11 12">
    <name type="scientific">Aphis gossypii</name>
    <name type="common">Cotton aphid</name>
    <dbReference type="NCBI Taxonomy" id="80765"/>
    <lineage>
        <taxon>Eukaryota</taxon>
        <taxon>Metazoa</taxon>
        <taxon>Ecdysozoa</taxon>
        <taxon>Arthropoda</taxon>
        <taxon>Hexapoda</taxon>
        <taxon>Insecta</taxon>
        <taxon>Pterygota</taxon>
        <taxon>Neoptera</taxon>
        <taxon>Paraneoptera</taxon>
        <taxon>Hemiptera</taxon>
        <taxon>Sternorrhyncha</taxon>
        <taxon>Aphidomorpha</taxon>
        <taxon>Aphidoidea</taxon>
        <taxon>Aphididae</taxon>
        <taxon>Aphidini</taxon>
        <taxon>Aphis</taxon>
        <taxon>Aphis</taxon>
    </lineage>
</organism>
<evidence type="ECO:0000256" key="6">
    <source>
        <dbReference type="ARBA" id="ARBA00022927"/>
    </source>
</evidence>
<comment type="similarity">
    <text evidence="2">Belongs to the Tom20 family.</text>
</comment>
<feature type="transmembrane region" description="Helical" evidence="10">
    <location>
        <begin position="6"/>
        <end position="29"/>
    </location>
</feature>
<evidence type="ECO:0000256" key="4">
    <source>
        <dbReference type="ARBA" id="ARBA00022692"/>
    </source>
</evidence>
<dbReference type="PANTHER" id="PTHR12430:SF0">
    <property type="entry name" value="TRANSLOCASE OF OUTER MITOCHONDRIAL MEMBRANE 20"/>
    <property type="match status" value="1"/>
</dbReference>
<keyword evidence="6" id="KW-0653">Protein transport</keyword>
<evidence type="ECO:0000313" key="12">
    <source>
        <dbReference type="Proteomes" id="UP001154329"/>
    </source>
</evidence>
<dbReference type="GO" id="GO:0030150">
    <property type="term" value="P:protein import into mitochondrial matrix"/>
    <property type="evidence" value="ECO:0007669"/>
    <property type="project" value="TreeGrafter"/>
</dbReference>
<dbReference type="SUPFAM" id="SSF47157">
    <property type="entry name" value="Mitochondrial import receptor subunit Tom20"/>
    <property type="match status" value="1"/>
</dbReference>
<evidence type="ECO:0000256" key="1">
    <source>
        <dbReference type="ARBA" id="ARBA00004572"/>
    </source>
</evidence>
<dbReference type="GO" id="GO:0005742">
    <property type="term" value="C:mitochondrial outer membrane translocase complex"/>
    <property type="evidence" value="ECO:0007669"/>
    <property type="project" value="UniProtKB-UniRule"/>
</dbReference>
<evidence type="ECO:0000256" key="2">
    <source>
        <dbReference type="ARBA" id="ARBA00005792"/>
    </source>
</evidence>
<evidence type="ECO:0000313" key="11">
    <source>
        <dbReference type="EMBL" id="CAH1731522.1"/>
    </source>
</evidence>
<protein>
    <submittedName>
        <fullName evidence="11">Uncharacterized protein</fullName>
    </submittedName>
</protein>
<evidence type="ECO:0000256" key="3">
    <source>
        <dbReference type="ARBA" id="ARBA00022448"/>
    </source>
</evidence>
<dbReference type="AlphaFoldDB" id="A0A9P0J7M0"/>
<dbReference type="GO" id="GO:0006886">
    <property type="term" value="P:intracellular protein transport"/>
    <property type="evidence" value="ECO:0007669"/>
    <property type="project" value="InterPro"/>
</dbReference>
<dbReference type="PANTHER" id="PTHR12430">
    <property type="entry name" value="MITOCHONDRIAL IMPORT RECEPTOR SUBUNIT TOM20"/>
    <property type="match status" value="1"/>
</dbReference>
<dbReference type="GO" id="GO:0016031">
    <property type="term" value="P:tRNA import into mitochondrion"/>
    <property type="evidence" value="ECO:0007669"/>
    <property type="project" value="TreeGrafter"/>
</dbReference>
<keyword evidence="8" id="KW-0496">Mitochondrion</keyword>
<sequence>MTLSNTSIGAVLSGVAGLCFLSYYILFGFNSIRNWEDKSTNNKKLVRREIDMIFTREVNMGEDYLSRGDIARSVKHLAKAMVLCREPFLLYQVLQNRLPKKVFNMLNQKLEQQLKSSDSRKNRTIRNLGL</sequence>
<evidence type="ECO:0000256" key="8">
    <source>
        <dbReference type="ARBA" id="ARBA00023128"/>
    </source>
</evidence>
<reference evidence="11" key="2">
    <citation type="submission" date="2022-10" db="EMBL/GenBank/DDBJ databases">
        <authorList>
            <consortium name="ENA_rothamsted_submissions"/>
            <consortium name="culmorum"/>
            <person name="King R."/>
        </authorList>
    </citation>
    <scope>NUCLEOTIDE SEQUENCE</scope>
</reference>
<keyword evidence="5" id="KW-1000">Mitochondrion outer membrane</keyword>
<evidence type="ECO:0000256" key="7">
    <source>
        <dbReference type="ARBA" id="ARBA00022989"/>
    </source>
</evidence>
<dbReference type="GO" id="GO:0006605">
    <property type="term" value="P:protein targeting"/>
    <property type="evidence" value="ECO:0007669"/>
    <property type="project" value="InterPro"/>
</dbReference>
<evidence type="ECO:0000256" key="10">
    <source>
        <dbReference type="SAM" id="Phobius"/>
    </source>
</evidence>
<name>A0A9P0J7M0_APHGO</name>
<keyword evidence="12" id="KW-1185">Reference proteome</keyword>
<evidence type="ECO:0000256" key="5">
    <source>
        <dbReference type="ARBA" id="ARBA00022787"/>
    </source>
</evidence>
<accession>A0A9P0J7M0</accession>
<keyword evidence="9 10" id="KW-0472">Membrane</keyword>
<dbReference type="EMBL" id="OU899036">
    <property type="protein sequence ID" value="CAH1731522.1"/>
    <property type="molecule type" value="Genomic_DNA"/>
</dbReference>
<dbReference type="InterPro" id="IPR023392">
    <property type="entry name" value="Tom20_dom_sf"/>
</dbReference>
<keyword evidence="4 10" id="KW-0812">Transmembrane</keyword>
<dbReference type="Gene3D" id="1.20.960.10">
    <property type="entry name" value="Mitochondrial outer membrane translocase complex, subunit Tom20 domain"/>
    <property type="match status" value="1"/>
</dbReference>
<dbReference type="InterPro" id="IPR002056">
    <property type="entry name" value="MAS20"/>
</dbReference>
<comment type="subcellular location">
    <subcellularLocation>
        <location evidence="1">Mitochondrion outer membrane</location>
        <topology evidence="1">Single-pass membrane protein</topology>
    </subcellularLocation>
</comment>
<keyword evidence="3" id="KW-0813">Transport</keyword>
<reference evidence="11" key="1">
    <citation type="submission" date="2022-02" db="EMBL/GenBank/DDBJ databases">
        <authorList>
            <person name="King R."/>
        </authorList>
    </citation>
    <scope>NUCLEOTIDE SEQUENCE</scope>
</reference>
<proteinExistence type="inferred from homology"/>
<dbReference type="GO" id="GO:0030943">
    <property type="term" value="F:mitochondrion targeting sequence binding"/>
    <property type="evidence" value="ECO:0007669"/>
    <property type="project" value="TreeGrafter"/>
</dbReference>
<evidence type="ECO:0000256" key="9">
    <source>
        <dbReference type="ARBA" id="ARBA00023136"/>
    </source>
</evidence>